<reference evidence="1 2" key="1">
    <citation type="journal article" date="2019" name="Emerg. Microbes Infect.">
        <title>Comprehensive subspecies identification of 175 nontuberculous mycobacteria species based on 7547 genomic profiles.</title>
        <authorList>
            <person name="Matsumoto Y."/>
            <person name="Kinjo T."/>
            <person name="Motooka D."/>
            <person name="Nabeya D."/>
            <person name="Jung N."/>
            <person name="Uechi K."/>
            <person name="Horii T."/>
            <person name="Iida T."/>
            <person name="Fujita J."/>
            <person name="Nakamura S."/>
        </authorList>
    </citation>
    <scope>NUCLEOTIDE SEQUENCE [LARGE SCALE GENOMIC DNA]</scope>
    <source>
        <strain evidence="1 2">JCM 15658</strain>
    </source>
</reference>
<keyword evidence="2" id="KW-1185">Reference proteome</keyword>
<evidence type="ECO:0000313" key="1">
    <source>
        <dbReference type="EMBL" id="BBZ63401.1"/>
    </source>
</evidence>
<evidence type="ECO:0000313" key="2">
    <source>
        <dbReference type="Proteomes" id="UP000466039"/>
    </source>
</evidence>
<evidence type="ECO:0008006" key="3">
    <source>
        <dbReference type="Google" id="ProtNLM"/>
    </source>
</evidence>
<protein>
    <recommendedName>
        <fullName evidence="3">Fis family transcriptional regulator</fullName>
    </recommendedName>
</protein>
<sequence>MTDHKGAHLGPDQNTLVIHQLTVQDKDVAREAQRWTTGERGDIVDDPQALADADLSSFVTEAVKIGAHALSATGQSQDSRAIERMIKEVGEKTAATSTQAAELTATAVKDAGKTVTKAAEDAKKAIIEADQTSRKEFTESVAAAKNALTAEVRKIFAGDSPELLEKLAPLLEKFSTELDAKSSASITEVVTKAVKQFDPTDPTSPMAKHTAGLELRQQQLTELMGKNHESLTQKIDEIGTALKVQEARTTLSKVTPIKGDTFETQVNAVLSGIATGLGDEYTDTRAIVGHLPRSKKGDGLLTVDGGTARVVIEMTDSARGGWAEYLDEAERNRHAAASLGLVRTPEQNAGQSIRVIGSRRIVLAFDPTTDDGDLIRTVLMLLRAAAIAASTRRGAEQLSTAEEKISEAVAQLDRIDDIKKAAGSIHKNAEKIETGCTAVTSGINRLLSEALAALADAQAVGDGIADTSGDTAA</sequence>
<organism evidence="1 2">
    <name type="scientific">Mycolicibacterium monacense</name>
    <name type="common">Mycobacterium monacense</name>
    <dbReference type="NCBI Taxonomy" id="85693"/>
    <lineage>
        <taxon>Bacteria</taxon>
        <taxon>Bacillati</taxon>
        <taxon>Actinomycetota</taxon>
        <taxon>Actinomycetes</taxon>
        <taxon>Mycobacteriales</taxon>
        <taxon>Mycobacteriaceae</taxon>
        <taxon>Mycolicibacterium</taxon>
    </lineage>
</organism>
<dbReference type="RefSeq" id="WP_024445165.1">
    <property type="nucleotide sequence ID" value="NZ_AP022617.1"/>
</dbReference>
<name>A0AAD1IYP8_MYCMB</name>
<gene>
    <name evidence="1" type="ORF">MMON_47020</name>
</gene>
<accession>A0AAD1IYP8</accession>
<proteinExistence type="predicted"/>
<dbReference type="AlphaFoldDB" id="A0AAD1IYP8"/>
<dbReference type="Proteomes" id="UP000466039">
    <property type="component" value="Chromosome"/>
</dbReference>
<dbReference type="EMBL" id="AP022617">
    <property type="protein sequence ID" value="BBZ63401.1"/>
    <property type="molecule type" value="Genomic_DNA"/>
</dbReference>